<dbReference type="Proteomes" id="UP000064007">
    <property type="component" value="Chromosome 1"/>
</dbReference>
<reference evidence="11" key="1">
    <citation type="submission" date="2014-12" db="EMBL/GenBank/DDBJ databases">
        <authorList>
            <person name="Salcher M.M."/>
        </authorList>
    </citation>
    <scope>NUCLEOTIDE SEQUENCE [LARGE SCALE GENOMIC DNA]</scope>
    <source>
        <strain evidence="11">MMS-10A-171</strain>
    </source>
</reference>
<sequence length="191" mass="21562">MNHSVTVVILAGGQSKRMQVQNKATVLLEGKPLITHVIDRMKTQAKHTVINTHRNQKDFEIFHLPLIDDILDIQEGPLLGILTSLQAIKTDWIQFVPCDTPNLPNDLIAILMKEVEAEKTLVAVPETSDGLQSTCLLCHSSTLNNLQIFFNQGGRKIEDWIRQLAFSIVQFNDESQFLNVNTQEELKKAYS</sequence>
<comment type="similarity">
    <text evidence="8">Belongs to the MobA family.</text>
</comment>
<evidence type="ECO:0000259" key="9">
    <source>
        <dbReference type="Pfam" id="PF12804"/>
    </source>
</evidence>
<protein>
    <recommendedName>
        <fullName evidence="8">Molybdenum cofactor guanylyltransferase</fullName>
        <shortName evidence="8">MoCo guanylyltransferase</shortName>
        <ecNumber evidence="8">2.7.7.77</ecNumber>
    </recommendedName>
    <alternativeName>
        <fullName evidence="8">GTP:molybdopterin guanylyltransferase</fullName>
    </alternativeName>
    <alternativeName>
        <fullName evidence="8">Mo-MPT guanylyltransferase</fullName>
    </alternativeName>
    <alternativeName>
        <fullName evidence="8">Molybdopterin guanylyltransferase</fullName>
    </alternativeName>
    <alternativeName>
        <fullName evidence="8">Molybdopterin-guanine dinucleotide synthase</fullName>
        <shortName evidence="8">MGD synthase</shortName>
    </alternativeName>
</protein>
<dbReference type="SUPFAM" id="SSF53448">
    <property type="entry name" value="Nucleotide-diphospho-sugar transferases"/>
    <property type="match status" value="1"/>
</dbReference>
<dbReference type="Gene3D" id="3.90.550.10">
    <property type="entry name" value="Spore Coat Polysaccharide Biosynthesis Protein SpsA, Chain A"/>
    <property type="match status" value="1"/>
</dbReference>
<feature type="binding site" evidence="8">
    <location>
        <position position="99"/>
    </location>
    <ligand>
        <name>Mg(2+)</name>
        <dbReference type="ChEBI" id="CHEBI:18420"/>
    </ligand>
</feature>
<keyword evidence="2 8" id="KW-0808">Transferase</keyword>
<keyword evidence="4 8" id="KW-0547">Nucleotide-binding</keyword>
<keyword evidence="5 8" id="KW-0460">Magnesium</keyword>
<evidence type="ECO:0000256" key="4">
    <source>
        <dbReference type="ARBA" id="ARBA00022741"/>
    </source>
</evidence>
<dbReference type="OrthoDB" id="9788394at2"/>
<dbReference type="InterPro" id="IPR029044">
    <property type="entry name" value="Nucleotide-diphossugar_trans"/>
</dbReference>
<dbReference type="InterPro" id="IPR025877">
    <property type="entry name" value="MobA-like_NTP_Trfase"/>
</dbReference>
<dbReference type="InterPro" id="IPR013482">
    <property type="entry name" value="Molybde_CF_guanTrfase"/>
</dbReference>
<dbReference type="STRING" id="1581557.BN1208_1197"/>
<comment type="domain">
    <text evidence="8">The N-terminal domain determines nucleotide recognition and specific binding, while the C-terminal domain determines the specific binding to the target protein.</text>
</comment>
<evidence type="ECO:0000256" key="7">
    <source>
        <dbReference type="ARBA" id="ARBA00023150"/>
    </source>
</evidence>
<feature type="binding site" evidence="8">
    <location>
        <position position="51"/>
    </location>
    <ligand>
        <name>GTP</name>
        <dbReference type="ChEBI" id="CHEBI:37565"/>
    </ligand>
</feature>
<comment type="subunit">
    <text evidence="8">Monomer.</text>
</comment>
<dbReference type="GO" id="GO:0005525">
    <property type="term" value="F:GTP binding"/>
    <property type="evidence" value="ECO:0007669"/>
    <property type="project" value="UniProtKB-UniRule"/>
</dbReference>
<dbReference type="CDD" id="cd02503">
    <property type="entry name" value="MobA"/>
    <property type="match status" value="1"/>
</dbReference>
<keyword evidence="11" id="KW-1185">Reference proteome</keyword>
<dbReference type="GO" id="GO:0046872">
    <property type="term" value="F:metal ion binding"/>
    <property type="evidence" value="ECO:0007669"/>
    <property type="project" value="UniProtKB-KW"/>
</dbReference>
<dbReference type="GO" id="GO:0061603">
    <property type="term" value="F:molybdenum cofactor guanylyltransferase activity"/>
    <property type="evidence" value="ECO:0007669"/>
    <property type="project" value="UniProtKB-EC"/>
</dbReference>
<comment type="catalytic activity">
    <reaction evidence="8">
        <text>Mo-molybdopterin + GTP + H(+) = Mo-molybdopterin guanine dinucleotide + diphosphate</text>
        <dbReference type="Rhea" id="RHEA:34243"/>
        <dbReference type="ChEBI" id="CHEBI:15378"/>
        <dbReference type="ChEBI" id="CHEBI:33019"/>
        <dbReference type="ChEBI" id="CHEBI:37565"/>
        <dbReference type="ChEBI" id="CHEBI:71302"/>
        <dbReference type="ChEBI" id="CHEBI:71310"/>
        <dbReference type="EC" id="2.7.7.77"/>
    </reaction>
</comment>
<feature type="binding site" evidence="8">
    <location>
        <position position="99"/>
    </location>
    <ligand>
        <name>GTP</name>
        <dbReference type="ChEBI" id="CHEBI:37565"/>
    </ligand>
</feature>
<dbReference type="RefSeq" id="WP_052734660.1">
    <property type="nucleotide sequence ID" value="NZ_LN827929.1"/>
</dbReference>
<organism evidence="10 11">
    <name type="scientific">Candidatus Methylopumilus planktonicus</name>
    <dbReference type="NCBI Taxonomy" id="1581557"/>
    <lineage>
        <taxon>Bacteria</taxon>
        <taxon>Pseudomonadati</taxon>
        <taxon>Pseudomonadota</taxon>
        <taxon>Betaproteobacteria</taxon>
        <taxon>Nitrosomonadales</taxon>
        <taxon>Methylophilaceae</taxon>
        <taxon>Candidatus Methylopumilus</taxon>
    </lineage>
</organism>
<keyword evidence="6 8" id="KW-0342">GTP-binding</keyword>
<comment type="subcellular location">
    <subcellularLocation>
        <location evidence="8">Cytoplasm</location>
    </subcellularLocation>
</comment>
<evidence type="ECO:0000256" key="2">
    <source>
        <dbReference type="ARBA" id="ARBA00022679"/>
    </source>
</evidence>
<evidence type="ECO:0000256" key="5">
    <source>
        <dbReference type="ARBA" id="ARBA00022842"/>
    </source>
</evidence>
<name>A0A0D6EWR8_9PROT</name>
<feature type="binding site" evidence="8">
    <location>
        <position position="23"/>
    </location>
    <ligand>
        <name>GTP</name>
        <dbReference type="ChEBI" id="CHEBI:37565"/>
    </ligand>
</feature>
<keyword evidence="7 8" id="KW-0501">Molybdenum cofactor biosynthesis</keyword>
<dbReference type="EC" id="2.7.7.77" evidence="8"/>
<proteinExistence type="inferred from homology"/>
<feature type="binding site" evidence="8">
    <location>
        <position position="69"/>
    </location>
    <ligand>
        <name>GTP</name>
        <dbReference type="ChEBI" id="CHEBI:37565"/>
    </ligand>
</feature>
<dbReference type="AlphaFoldDB" id="A0A0D6EWR8"/>
<evidence type="ECO:0000256" key="6">
    <source>
        <dbReference type="ARBA" id="ARBA00023134"/>
    </source>
</evidence>
<keyword evidence="3 8" id="KW-0479">Metal-binding</keyword>
<dbReference type="PANTHER" id="PTHR19136">
    <property type="entry name" value="MOLYBDENUM COFACTOR GUANYLYLTRANSFERASE"/>
    <property type="match status" value="1"/>
</dbReference>
<comment type="cofactor">
    <cofactor evidence="8">
        <name>Mg(2+)</name>
        <dbReference type="ChEBI" id="CHEBI:18420"/>
    </cofactor>
</comment>
<evidence type="ECO:0000313" key="10">
    <source>
        <dbReference type="EMBL" id="CEZ20077.1"/>
    </source>
</evidence>
<dbReference type="PANTHER" id="PTHR19136:SF81">
    <property type="entry name" value="MOLYBDENUM COFACTOR GUANYLYLTRANSFERASE"/>
    <property type="match status" value="1"/>
</dbReference>
<dbReference type="KEGG" id="mbat:BN1208_1197"/>
<dbReference type="HAMAP" id="MF_00316">
    <property type="entry name" value="MobA"/>
    <property type="match status" value="1"/>
</dbReference>
<dbReference type="HOGENOM" id="CLU_055597_5_1_4"/>
<evidence type="ECO:0000256" key="8">
    <source>
        <dbReference type="HAMAP-Rule" id="MF_00316"/>
    </source>
</evidence>
<dbReference type="GO" id="GO:0005737">
    <property type="term" value="C:cytoplasm"/>
    <property type="evidence" value="ECO:0007669"/>
    <property type="project" value="UniProtKB-SubCell"/>
</dbReference>
<comment type="function">
    <text evidence="8">Transfers a GMP moiety from GTP to Mo-molybdopterin (Mo-MPT) cofactor (Moco or molybdenum cofactor) to form Mo-molybdopterin guanine dinucleotide (Mo-MGD) cofactor.</text>
</comment>
<accession>A0A0D6EWR8</accession>
<feature type="domain" description="MobA-like NTP transferase" evidence="9">
    <location>
        <begin position="7"/>
        <end position="163"/>
    </location>
</feature>
<dbReference type="Pfam" id="PF12804">
    <property type="entry name" value="NTP_transf_3"/>
    <property type="match status" value="1"/>
</dbReference>
<dbReference type="EMBL" id="LN827929">
    <property type="protein sequence ID" value="CEZ20077.1"/>
    <property type="molecule type" value="Genomic_DNA"/>
</dbReference>
<evidence type="ECO:0000256" key="1">
    <source>
        <dbReference type="ARBA" id="ARBA00022490"/>
    </source>
</evidence>
<keyword evidence="1 8" id="KW-0963">Cytoplasm</keyword>
<feature type="binding site" evidence="8">
    <location>
        <begin position="10"/>
        <end position="12"/>
    </location>
    <ligand>
        <name>GTP</name>
        <dbReference type="ChEBI" id="CHEBI:37565"/>
    </ligand>
</feature>
<dbReference type="GO" id="GO:1902758">
    <property type="term" value="P:bis(molybdopterin guanine dinucleotide)molybdenum biosynthetic process"/>
    <property type="evidence" value="ECO:0007669"/>
    <property type="project" value="TreeGrafter"/>
</dbReference>
<gene>
    <name evidence="8 10" type="primary">mobA</name>
    <name evidence="10" type="ORF">BN1208_1197</name>
</gene>
<evidence type="ECO:0000256" key="3">
    <source>
        <dbReference type="ARBA" id="ARBA00022723"/>
    </source>
</evidence>
<dbReference type="NCBIfam" id="TIGR02665">
    <property type="entry name" value="molyb_mobA"/>
    <property type="match status" value="1"/>
</dbReference>
<keyword evidence="10" id="KW-0548">Nucleotidyltransferase</keyword>
<evidence type="ECO:0000313" key="11">
    <source>
        <dbReference type="Proteomes" id="UP000064007"/>
    </source>
</evidence>